<dbReference type="Proteomes" id="UP000682843">
    <property type="component" value="Chromosome"/>
</dbReference>
<evidence type="ECO:0000313" key="2">
    <source>
        <dbReference type="EMBL" id="QUS39904.1"/>
    </source>
</evidence>
<sequence>MAQSKPITGELPILSVAAEMVIAAKADALDQKSEGYIARLRRATASFASIIGDKRISEHSPLDVQTYATSLGLLCRRAGRRTQGYASRISQPVSRGLEGDPSDVRA</sequence>
<feature type="compositionally biased region" description="Polar residues" evidence="1">
    <location>
        <begin position="84"/>
        <end position="93"/>
    </location>
</feature>
<keyword evidence="3" id="KW-1185">Reference proteome</keyword>
<feature type="region of interest" description="Disordered" evidence="1">
    <location>
        <begin position="83"/>
        <end position="106"/>
    </location>
</feature>
<evidence type="ECO:0000313" key="3">
    <source>
        <dbReference type="Proteomes" id="UP000682843"/>
    </source>
</evidence>
<dbReference type="RefSeq" id="WP_211907981.1">
    <property type="nucleotide sequence ID" value="NZ_CP036498.1"/>
</dbReference>
<organism evidence="2 3">
    <name type="scientific">Tardiphaga alba</name>
    <dbReference type="NCBI Taxonomy" id="340268"/>
    <lineage>
        <taxon>Bacteria</taxon>
        <taxon>Pseudomonadati</taxon>
        <taxon>Pseudomonadota</taxon>
        <taxon>Alphaproteobacteria</taxon>
        <taxon>Hyphomicrobiales</taxon>
        <taxon>Nitrobacteraceae</taxon>
        <taxon>Tardiphaga</taxon>
    </lineage>
</organism>
<protein>
    <submittedName>
        <fullName evidence="2">Uncharacterized protein</fullName>
    </submittedName>
</protein>
<dbReference type="EMBL" id="CP036498">
    <property type="protein sequence ID" value="QUS39904.1"/>
    <property type="molecule type" value="Genomic_DNA"/>
</dbReference>
<proteinExistence type="predicted"/>
<name>A0ABX8AB70_9BRAD</name>
<accession>A0ABX8AB70</accession>
<reference evidence="2 3" key="1">
    <citation type="submission" date="2019-02" db="EMBL/GenBank/DDBJ databases">
        <title>Emended description of the genus Rhodopseudomonas and description of Rhodopseudomonas albus sp. nov., a non-phototrophic, heavy-metal-tolerant bacterium isolated from garden soil.</title>
        <authorList>
            <person name="Bao Z."/>
            <person name="Cao W.W."/>
            <person name="Sato Y."/>
            <person name="Nishizawa T."/>
            <person name="Zhao J."/>
            <person name="Guo Y."/>
            <person name="Ohta H."/>
        </authorList>
    </citation>
    <scope>NUCLEOTIDE SEQUENCE [LARGE SCALE GENOMIC DNA]</scope>
    <source>
        <strain evidence="2 3">SK50-23</strain>
    </source>
</reference>
<evidence type="ECO:0000256" key="1">
    <source>
        <dbReference type="SAM" id="MobiDB-lite"/>
    </source>
</evidence>
<gene>
    <name evidence="2" type="ORF">RPMA_14465</name>
</gene>